<keyword evidence="6 8" id="KW-0472">Membrane</keyword>
<dbReference type="Pfam" id="PF07715">
    <property type="entry name" value="Plug"/>
    <property type="match status" value="1"/>
</dbReference>
<dbReference type="Pfam" id="PF00593">
    <property type="entry name" value="TonB_dep_Rec_b-barrel"/>
    <property type="match status" value="1"/>
</dbReference>
<keyword evidence="4 8" id="KW-0812">Transmembrane</keyword>
<dbReference type="Gene3D" id="2.40.170.20">
    <property type="entry name" value="TonB-dependent receptor, beta-barrel domain"/>
    <property type="match status" value="1"/>
</dbReference>
<keyword evidence="5 9" id="KW-0798">TonB box</keyword>
<evidence type="ECO:0000256" key="10">
    <source>
        <dbReference type="SAM" id="SignalP"/>
    </source>
</evidence>
<keyword evidence="3 8" id="KW-1134">Transmembrane beta strand</keyword>
<protein>
    <submittedName>
        <fullName evidence="13">TonB-dependent receptor</fullName>
    </submittedName>
</protein>
<organism evidence="13 14">
    <name type="scientific">Pseudomaricurvus hydrocarbonicus</name>
    <dbReference type="NCBI Taxonomy" id="1470433"/>
    <lineage>
        <taxon>Bacteria</taxon>
        <taxon>Pseudomonadati</taxon>
        <taxon>Pseudomonadota</taxon>
        <taxon>Gammaproteobacteria</taxon>
        <taxon>Cellvibrionales</taxon>
        <taxon>Cellvibrionaceae</taxon>
        <taxon>Pseudomaricurvus</taxon>
    </lineage>
</organism>
<dbReference type="InterPro" id="IPR012910">
    <property type="entry name" value="Plug_dom"/>
</dbReference>
<dbReference type="Proteomes" id="UP000787472">
    <property type="component" value="Unassembled WGS sequence"/>
</dbReference>
<gene>
    <name evidence="13" type="ORF">G8770_15280</name>
</gene>
<keyword evidence="2 8" id="KW-0813">Transport</keyword>
<evidence type="ECO:0000259" key="12">
    <source>
        <dbReference type="Pfam" id="PF07715"/>
    </source>
</evidence>
<feature type="domain" description="TonB-dependent receptor plug" evidence="12">
    <location>
        <begin position="60"/>
        <end position="179"/>
    </location>
</feature>
<dbReference type="PROSITE" id="PS52016">
    <property type="entry name" value="TONB_DEPENDENT_REC_3"/>
    <property type="match status" value="1"/>
</dbReference>
<feature type="signal peptide" evidence="10">
    <location>
        <begin position="1"/>
        <end position="32"/>
    </location>
</feature>
<evidence type="ECO:0000256" key="9">
    <source>
        <dbReference type="RuleBase" id="RU003357"/>
    </source>
</evidence>
<dbReference type="SUPFAM" id="SSF56935">
    <property type="entry name" value="Porins"/>
    <property type="match status" value="1"/>
</dbReference>
<dbReference type="Gene3D" id="2.170.130.10">
    <property type="entry name" value="TonB-dependent receptor, plug domain"/>
    <property type="match status" value="1"/>
</dbReference>
<comment type="caution">
    <text evidence="13">The sequence shown here is derived from an EMBL/GenBank/DDBJ whole genome shotgun (WGS) entry which is preliminary data.</text>
</comment>
<name>A0A9E5JU68_9GAMM</name>
<proteinExistence type="inferred from homology"/>
<sequence>MSNQQRTESKSLFVRALLPACIGAIVTGGAWAQEAQPKSSEAIEEVITVGTRMAGRTATESLVPVDVISEEAIQNSGAVDTADMLRKLAPSFNMNNTTTSDGQDLMRPATLRSMAPDQVLVLINGKRRHQQAVIAVQENVGRGSAGTDLSSIPLTAIARVEVLRDGAAAQYGSDAIAGVINIILKDSPGGNAWGQYRTTSENDGDTVKAGITYGFELGDGGHLNLTYEYLDQDPMNRATESNWFGASPVTDQLILVGESDVESDSVWMDFALPIGVGELYAFGGYTKKEGESLGFYRGPTDGRVWSSIYPNGITPALGTETEDTSFAMGYRATLGEWETDASVVWGENRFEFSNIESLNASYGPTSPTSAYDGALIVDQLTFNVDGHRSISLPFTQDASLALGAEWREDGYQQEAGDEVSYARGSQLCDENFVNSSDPAKDPGTCVYTDGGSLVNGTTVPGMQGFQGYSPAMELDTDRDSYAVYADLEMSLTDRLDLGGALRYEDYSDFGDTTNIKLSGRYQLTELLAMRAAFSTGFRAPGVQQQFFTQRSISLDNGQLADLVTLRPDSALAADFGFEELKEETSESFSFGLVYSGDFWTSTLDVYQINIEDRIVYSGNISATGDASNPIDMVFAANSGSGQQLDGVANVSIFTNAVDTETTGLDWVNAWDYSLDSGDGIVLEATFHMNNTTVEKVNSASSFVSNEIVYGASQQLLLTDGQPGKRATLGATYNAASWSLTGRANYYGEVSTSSYGTEKKTWSAKTLVDVTGVWNVTESFQLSAGVLNLFDTYPDKWGKEGGDFPGLGFKYGWTSFPFSIAGREYYMRASFNF</sequence>
<dbReference type="EMBL" id="JAAONZ010000013">
    <property type="protein sequence ID" value="NHO66912.1"/>
    <property type="molecule type" value="Genomic_DNA"/>
</dbReference>
<evidence type="ECO:0000256" key="4">
    <source>
        <dbReference type="ARBA" id="ARBA00022692"/>
    </source>
</evidence>
<evidence type="ECO:0000256" key="7">
    <source>
        <dbReference type="ARBA" id="ARBA00023237"/>
    </source>
</evidence>
<evidence type="ECO:0000259" key="11">
    <source>
        <dbReference type="Pfam" id="PF00593"/>
    </source>
</evidence>
<feature type="domain" description="TonB-dependent receptor-like beta-barrel" evidence="11">
    <location>
        <begin position="293"/>
        <end position="788"/>
    </location>
</feature>
<keyword evidence="7 8" id="KW-0998">Cell outer membrane</keyword>
<evidence type="ECO:0000256" key="1">
    <source>
        <dbReference type="ARBA" id="ARBA00004571"/>
    </source>
</evidence>
<evidence type="ECO:0000313" key="14">
    <source>
        <dbReference type="Proteomes" id="UP000787472"/>
    </source>
</evidence>
<evidence type="ECO:0000256" key="6">
    <source>
        <dbReference type="ARBA" id="ARBA00023136"/>
    </source>
</evidence>
<accession>A0A9E5JU68</accession>
<dbReference type="InterPro" id="IPR039426">
    <property type="entry name" value="TonB-dep_rcpt-like"/>
</dbReference>
<dbReference type="PANTHER" id="PTHR47234">
    <property type="match status" value="1"/>
</dbReference>
<feature type="chain" id="PRO_5038673620" evidence="10">
    <location>
        <begin position="33"/>
        <end position="832"/>
    </location>
</feature>
<reference evidence="13" key="1">
    <citation type="submission" date="2020-03" db="EMBL/GenBank/DDBJ databases">
        <authorList>
            <person name="Guo F."/>
        </authorList>
    </citation>
    <scope>NUCLEOTIDE SEQUENCE</scope>
    <source>
        <strain evidence="13">JCM 30134</strain>
    </source>
</reference>
<dbReference type="InterPro" id="IPR037066">
    <property type="entry name" value="Plug_dom_sf"/>
</dbReference>
<keyword evidence="13" id="KW-0675">Receptor</keyword>
<dbReference type="InterPro" id="IPR036942">
    <property type="entry name" value="Beta-barrel_TonB_sf"/>
</dbReference>
<keyword evidence="14" id="KW-1185">Reference proteome</keyword>
<evidence type="ECO:0000256" key="8">
    <source>
        <dbReference type="PROSITE-ProRule" id="PRU01360"/>
    </source>
</evidence>
<dbReference type="InterPro" id="IPR000531">
    <property type="entry name" value="Beta-barrel_TonB"/>
</dbReference>
<evidence type="ECO:0000256" key="2">
    <source>
        <dbReference type="ARBA" id="ARBA00022448"/>
    </source>
</evidence>
<evidence type="ECO:0000256" key="5">
    <source>
        <dbReference type="ARBA" id="ARBA00023077"/>
    </source>
</evidence>
<dbReference type="PANTHER" id="PTHR47234:SF3">
    <property type="entry name" value="SECRETIN_TONB SHORT N-TERMINAL DOMAIN-CONTAINING PROTEIN"/>
    <property type="match status" value="1"/>
</dbReference>
<evidence type="ECO:0000313" key="13">
    <source>
        <dbReference type="EMBL" id="NHO66912.1"/>
    </source>
</evidence>
<dbReference type="AlphaFoldDB" id="A0A9E5JU68"/>
<comment type="subcellular location">
    <subcellularLocation>
        <location evidence="1 8">Cell outer membrane</location>
        <topology evidence="1 8">Multi-pass membrane protein</topology>
    </subcellularLocation>
</comment>
<comment type="similarity">
    <text evidence="8 9">Belongs to the TonB-dependent receptor family.</text>
</comment>
<keyword evidence="10" id="KW-0732">Signal</keyword>
<dbReference type="CDD" id="cd01347">
    <property type="entry name" value="ligand_gated_channel"/>
    <property type="match status" value="1"/>
</dbReference>
<dbReference type="RefSeq" id="WP_167188640.1">
    <property type="nucleotide sequence ID" value="NZ_JAAONZ010000013.1"/>
</dbReference>
<evidence type="ECO:0000256" key="3">
    <source>
        <dbReference type="ARBA" id="ARBA00022452"/>
    </source>
</evidence>
<dbReference type="GO" id="GO:0009279">
    <property type="term" value="C:cell outer membrane"/>
    <property type="evidence" value="ECO:0007669"/>
    <property type="project" value="UniProtKB-SubCell"/>
</dbReference>